<evidence type="ECO:0000313" key="5">
    <source>
        <dbReference type="RefSeq" id="XP_045567326.1"/>
    </source>
</evidence>
<feature type="region of interest" description="Disordered" evidence="2">
    <location>
        <begin position="681"/>
        <end position="725"/>
    </location>
</feature>
<comment type="similarity">
    <text evidence="1">Belongs to the GAB family.</text>
</comment>
<dbReference type="Gene3D" id="2.30.29.30">
    <property type="entry name" value="Pleckstrin-homology domain (PH domain)/Phosphotyrosine-binding domain (PTB)"/>
    <property type="match status" value="1"/>
</dbReference>
<feature type="region of interest" description="Disordered" evidence="2">
    <location>
        <begin position="185"/>
        <end position="281"/>
    </location>
</feature>
<dbReference type="Proteomes" id="UP001652741">
    <property type="component" value="Unplaced"/>
</dbReference>
<evidence type="ECO:0000259" key="3">
    <source>
        <dbReference type="PROSITE" id="PS50003"/>
    </source>
</evidence>
<proteinExistence type="inferred from homology"/>
<feature type="compositionally biased region" description="Gly residues" evidence="2">
    <location>
        <begin position="576"/>
        <end position="585"/>
    </location>
</feature>
<feature type="compositionally biased region" description="Basic residues" evidence="2">
    <location>
        <begin position="268"/>
        <end position="281"/>
    </location>
</feature>
<dbReference type="PANTHER" id="PTHR45960">
    <property type="entry name" value="GRB2-ASSOCIATED-BINDING PROTEIN"/>
    <property type="match status" value="1"/>
</dbReference>
<evidence type="ECO:0000256" key="1">
    <source>
        <dbReference type="ARBA" id="ARBA00029462"/>
    </source>
</evidence>
<feature type="compositionally biased region" description="Low complexity" evidence="2">
    <location>
        <begin position="704"/>
        <end position="717"/>
    </location>
</feature>
<dbReference type="PANTHER" id="PTHR45960:SF5">
    <property type="entry name" value="GRB2-ASSOCIATED-BINDING PROTEIN 1"/>
    <property type="match status" value="1"/>
</dbReference>
<dbReference type="InterPro" id="IPR046355">
    <property type="entry name" value="Gab1-4-like"/>
</dbReference>
<dbReference type="SMART" id="SM00233">
    <property type="entry name" value="PH"/>
    <property type="match status" value="1"/>
</dbReference>
<gene>
    <name evidence="5" type="primary">LOC106578202</name>
</gene>
<feature type="region of interest" description="Disordered" evidence="2">
    <location>
        <begin position="513"/>
        <end position="596"/>
    </location>
</feature>
<name>A0ABM3E8C2_SALSA</name>
<feature type="compositionally biased region" description="Low complexity" evidence="2">
    <location>
        <begin position="193"/>
        <end position="212"/>
    </location>
</feature>
<evidence type="ECO:0000313" key="4">
    <source>
        <dbReference type="Proteomes" id="UP001652741"/>
    </source>
</evidence>
<dbReference type="Pfam" id="PF00169">
    <property type="entry name" value="PH"/>
    <property type="match status" value="1"/>
</dbReference>
<feature type="compositionally biased region" description="Basic and acidic residues" evidence="2">
    <location>
        <begin position="791"/>
        <end position="838"/>
    </location>
</feature>
<dbReference type="InterPro" id="IPR001849">
    <property type="entry name" value="PH_domain"/>
</dbReference>
<feature type="compositionally biased region" description="Polar residues" evidence="2">
    <location>
        <begin position="406"/>
        <end position="422"/>
    </location>
</feature>
<dbReference type="GeneID" id="106578202"/>
<organism evidence="4 5">
    <name type="scientific">Salmo salar</name>
    <name type="common">Atlantic salmon</name>
    <dbReference type="NCBI Taxonomy" id="8030"/>
    <lineage>
        <taxon>Eukaryota</taxon>
        <taxon>Metazoa</taxon>
        <taxon>Chordata</taxon>
        <taxon>Craniata</taxon>
        <taxon>Vertebrata</taxon>
        <taxon>Euteleostomi</taxon>
        <taxon>Actinopterygii</taxon>
        <taxon>Neopterygii</taxon>
        <taxon>Teleostei</taxon>
        <taxon>Protacanthopterygii</taxon>
        <taxon>Salmoniformes</taxon>
        <taxon>Salmonidae</taxon>
        <taxon>Salmoninae</taxon>
        <taxon>Salmo</taxon>
    </lineage>
</organism>
<feature type="region of interest" description="Disordered" evidence="2">
    <location>
        <begin position="309"/>
        <end position="436"/>
    </location>
</feature>
<feature type="compositionally biased region" description="Low complexity" evidence="2">
    <location>
        <begin position="323"/>
        <end position="340"/>
    </location>
</feature>
<feature type="compositionally biased region" description="Polar residues" evidence="2">
    <location>
        <begin position="359"/>
        <end position="369"/>
    </location>
</feature>
<accession>A0ABM3E8C2</accession>
<feature type="compositionally biased region" description="Gly residues" evidence="2">
    <location>
        <begin position="378"/>
        <end position="391"/>
    </location>
</feature>
<sequence length="838" mass="91167">MSGGADVVCAGWLRKSPPEKKLRRYAWKRRWFVLRSGRLTGDPDVLEYYKHDHARKPIRIINMSLCEQVDAGLTFNKKDLDSSYVFDVRTVERVFYLVADSEEDMNTWVRCICDLCGFNPTDHDRPTVTAQTPTVTVTTGHAPVSAATAIVAPPPYQPVGARHLESVSSQEEGTEYLWLSHCQSKTPHRPPVSSYHSTSSDTTDYNDNTLPSHWPPPSSSSSCSSPSSLAKGLPPHAHASIGPRAVTTETNPFSKSQDSALTPEVHRGWTRGHPSPHPRKHSLQLQAVSLPPICNDMVFNTSSTINTKAHSFTSNSNTTYQVPSSTPTAGSPTPGQGDSSTPPPRPPKPLVSAPAEVSSLATLSASLHRSASEPERSYGGGRGRGGEGQGGRGERGNNPRAPRCNTIATSGYTHTGTGSQESYAVPRSLADQTRASMSDQTRASMFEFSDNFNSYFMNKGMVPLGGTCPGKEDVDENYVPMNTADASLVSLPPPSYPDPTSLVSLPPPLLPRPQLPRLLTSPSFPDPNSQDPNYVIMTPCPGELPSLGRQVPPPAHLGFRSSSHNPHTRPSRRHTTGGGGGGGAGDTQPPPIHRNLKPRKTSLIMMVVVLWGDVIGSYVICSVTLFMLNKSGFSPISLHPKPLGLERTDSQTVGEFTRARRLKVKPTPLDITPVQEWEEIPPPVRSPVTRTFTRDPSSCYTCPSDRPSTCQSSTSSSDSDDPDDNYVAMTTSNIALAAVVSTLRGDSPMVLRRPRGDKQVEYLDLDLHTGRVATPPRQKKSVLGGSMGSSEGERAREREGERARERVDYVVVDPERTRALKSTREAWHDGRQSTEKDK</sequence>
<feature type="compositionally biased region" description="Polar residues" evidence="2">
    <location>
        <begin position="247"/>
        <end position="260"/>
    </location>
</feature>
<feature type="compositionally biased region" description="Polar residues" evidence="2">
    <location>
        <begin position="309"/>
        <end position="322"/>
    </location>
</feature>
<dbReference type="PROSITE" id="PS50003">
    <property type="entry name" value="PH_DOMAIN"/>
    <property type="match status" value="1"/>
</dbReference>
<feature type="domain" description="PH" evidence="3">
    <location>
        <begin position="6"/>
        <end position="117"/>
    </location>
</feature>
<dbReference type="InterPro" id="IPR011993">
    <property type="entry name" value="PH-like_dom_sf"/>
</dbReference>
<feature type="region of interest" description="Disordered" evidence="2">
    <location>
        <begin position="772"/>
        <end position="838"/>
    </location>
</feature>
<feature type="compositionally biased region" description="Low complexity" evidence="2">
    <location>
        <begin position="219"/>
        <end position="228"/>
    </location>
</feature>
<reference evidence="5" key="1">
    <citation type="submission" date="2025-08" db="UniProtKB">
        <authorList>
            <consortium name="RefSeq"/>
        </authorList>
    </citation>
    <scope>IDENTIFICATION</scope>
</reference>
<feature type="compositionally biased region" description="Polar residues" evidence="2">
    <location>
        <begin position="688"/>
        <end position="701"/>
    </location>
</feature>
<dbReference type="SUPFAM" id="SSF50729">
    <property type="entry name" value="PH domain-like"/>
    <property type="match status" value="1"/>
</dbReference>
<feature type="compositionally biased region" description="Basic residues" evidence="2">
    <location>
        <begin position="566"/>
        <end position="575"/>
    </location>
</feature>
<keyword evidence="4" id="KW-1185">Reference proteome</keyword>
<protein>
    <submittedName>
        <fullName evidence="5">LOW QUALITY PROTEIN: GRB2-associated-binding protein 1</fullName>
    </submittedName>
</protein>
<evidence type="ECO:0000256" key="2">
    <source>
        <dbReference type="SAM" id="MobiDB-lite"/>
    </source>
</evidence>
<dbReference type="RefSeq" id="XP_045567326.1">
    <property type="nucleotide sequence ID" value="XM_045711370.1"/>
</dbReference>